<keyword evidence="9" id="KW-0539">Nucleus</keyword>
<evidence type="ECO:0000256" key="3">
    <source>
        <dbReference type="ARBA" id="ARBA00006357"/>
    </source>
</evidence>
<dbReference type="KEGG" id="vpo:Kpol_1033p25"/>
<evidence type="ECO:0000256" key="7">
    <source>
        <dbReference type="ARBA" id="ARBA00022801"/>
    </source>
</evidence>
<evidence type="ECO:0000259" key="12">
    <source>
        <dbReference type="SMART" id="SM00479"/>
    </source>
</evidence>
<dbReference type="GO" id="GO:0000467">
    <property type="term" value="P:exonucleolytic trimming to generate mature 3'-end of 5.8S rRNA from tricistronic rRNA transcript (SSU-rRNA, 5.8S rRNA, LSU-rRNA)"/>
    <property type="evidence" value="ECO:0007669"/>
    <property type="project" value="EnsemblFungi"/>
</dbReference>
<evidence type="ECO:0000313" key="13">
    <source>
        <dbReference type="EMBL" id="EDO17720.1"/>
    </source>
</evidence>
<dbReference type="Gene3D" id="3.30.420.10">
    <property type="entry name" value="Ribonuclease H-like superfamily/Ribonuclease H"/>
    <property type="match status" value="1"/>
</dbReference>
<reference evidence="13 14" key="1">
    <citation type="journal article" date="2007" name="Proc. Natl. Acad. Sci. U.S.A.">
        <title>Independent sorting-out of thousands of duplicated gene pairs in two yeast species descended from a whole-genome duplication.</title>
        <authorList>
            <person name="Scannell D.R."/>
            <person name="Frank A.C."/>
            <person name="Conant G.C."/>
            <person name="Byrne K.P."/>
            <person name="Woolfit M."/>
            <person name="Wolfe K.H."/>
        </authorList>
    </citation>
    <scope>NUCLEOTIDE SEQUENCE [LARGE SCALE GENOMIC DNA]</scope>
    <source>
        <strain evidence="14">ATCC 22028 / DSM 70294 / BCRC 21397 / CBS 2163 / NBRC 10782 / NRRL Y-8283 / UCD 57-17</strain>
    </source>
</reference>
<evidence type="ECO:0000256" key="9">
    <source>
        <dbReference type="ARBA" id="ARBA00023242"/>
    </source>
</evidence>
<keyword evidence="7" id="KW-0378">Hydrolase</keyword>
<evidence type="ECO:0000256" key="10">
    <source>
        <dbReference type="ARBA" id="ARBA00037201"/>
    </source>
</evidence>
<keyword evidence="5" id="KW-0698">rRNA processing</keyword>
<dbReference type="GO" id="GO:0034476">
    <property type="term" value="P:U5 snRNA 3'-end processing"/>
    <property type="evidence" value="ECO:0007669"/>
    <property type="project" value="EnsemblFungi"/>
</dbReference>
<proteinExistence type="inferred from homology"/>
<evidence type="ECO:0000256" key="5">
    <source>
        <dbReference type="ARBA" id="ARBA00022552"/>
    </source>
</evidence>
<dbReference type="GO" id="GO:0003676">
    <property type="term" value="F:nucleic acid binding"/>
    <property type="evidence" value="ECO:0007669"/>
    <property type="project" value="InterPro"/>
</dbReference>
<accession>A7TJ21</accession>
<dbReference type="InterPro" id="IPR047021">
    <property type="entry name" value="REXO1/3/4-like"/>
</dbReference>
<evidence type="ECO:0000256" key="11">
    <source>
        <dbReference type="ARBA" id="ARBA00039985"/>
    </source>
</evidence>
<dbReference type="HOGENOM" id="CLU_022453_5_4_1"/>
<keyword evidence="4" id="KW-0963">Cytoplasm</keyword>
<dbReference type="OMA" id="IDCEMGF"/>
<dbReference type="FunFam" id="3.30.420.10:FF:000031">
    <property type="entry name" value="RNA exonuclease 1"/>
    <property type="match status" value="1"/>
</dbReference>
<dbReference type="GO" id="GO:0005634">
    <property type="term" value="C:nucleus"/>
    <property type="evidence" value="ECO:0007669"/>
    <property type="project" value="UniProtKB-SubCell"/>
</dbReference>
<dbReference type="GO" id="GO:0005737">
    <property type="term" value="C:cytoplasm"/>
    <property type="evidence" value="ECO:0007669"/>
    <property type="project" value="UniProtKB-SubCell"/>
</dbReference>
<dbReference type="InterPro" id="IPR034922">
    <property type="entry name" value="REX1-like_exo"/>
</dbReference>
<evidence type="ECO:0000256" key="2">
    <source>
        <dbReference type="ARBA" id="ARBA00004496"/>
    </source>
</evidence>
<keyword evidence="8" id="KW-0269">Exonuclease</keyword>
<dbReference type="STRING" id="436907.A7TJ21"/>
<dbReference type="GO" id="GO:0000175">
    <property type="term" value="F:3'-5'-RNA exonuclease activity"/>
    <property type="evidence" value="ECO:0007669"/>
    <property type="project" value="EnsemblFungi"/>
</dbReference>
<name>A7TJ21_VANPO</name>
<dbReference type="SUPFAM" id="SSF53098">
    <property type="entry name" value="Ribonuclease H-like"/>
    <property type="match status" value="1"/>
</dbReference>
<dbReference type="PANTHER" id="PTHR12801">
    <property type="entry name" value="RNA EXONUCLEASE REXO1 / RECO3 FAMILY MEMBER-RELATED"/>
    <property type="match status" value="1"/>
</dbReference>
<dbReference type="GeneID" id="5545963"/>
<evidence type="ECO:0000313" key="14">
    <source>
        <dbReference type="Proteomes" id="UP000000267"/>
    </source>
</evidence>
<evidence type="ECO:0000256" key="6">
    <source>
        <dbReference type="ARBA" id="ARBA00022722"/>
    </source>
</evidence>
<dbReference type="Proteomes" id="UP000000267">
    <property type="component" value="Unassembled WGS sequence"/>
</dbReference>
<dbReference type="PANTHER" id="PTHR12801:SF118">
    <property type="entry name" value="RNA EXONUCLEASE 3"/>
    <property type="match status" value="1"/>
</dbReference>
<keyword evidence="6" id="KW-0540">Nuclease</keyword>
<evidence type="ECO:0000256" key="8">
    <source>
        <dbReference type="ARBA" id="ARBA00022839"/>
    </source>
</evidence>
<dbReference type="InParanoid" id="A7TJ21"/>
<keyword evidence="14" id="KW-1185">Reference proteome</keyword>
<dbReference type="GO" id="GO:0043628">
    <property type="term" value="P:regulatory ncRNA 3'-end processing"/>
    <property type="evidence" value="ECO:0007669"/>
    <property type="project" value="EnsemblFungi"/>
</dbReference>
<organism evidence="14">
    <name type="scientific">Vanderwaltozyma polyspora (strain ATCC 22028 / DSM 70294 / BCRC 21397 / CBS 2163 / NBRC 10782 / NRRL Y-8283 / UCD 57-17)</name>
    <name type="common">Kluyveromyces polysporus</name>
    <dbReference type="NCBI Taxonomy" id="436907"/>
    <lineage>
        <taxon>Eukaryota</taxon>
        <taxon>Fungi</taxon>
        <taxon>Dikarya</taxon>
        <taxon>Ascomycota</taxon>
        <taxon>Saccharomycotina</taxon>
        <taxon>Saccharomycetes</taxon>
        <taxon>Saccharomycetales</taxon>
        <taxon>Saccharomycetaceae</taxon>
        <taxon>Vanderwaltozyma</taxon>
    </lineage>
</organism>
<comment type="similarity">
    <text evidence="3">Belongs to the REXO1/REXO3 family.</text>
</comment>
<dbReference type="InterPro" id="IPR036397">
    <property type="entry name" value="RNaseH_sf"/>
</dbReference>
<dbReference type="SMART" id="SM00479">
    <property type="entry name" value="EXOIII"/>
    <property type="match status" value="1"/>
</dbReference>
<dbReference type="FunCoup" id="A7TJ21">
    <property type="interactions" value="99"/>
</dbReference>
<dbReference type="AlphaFoldDB" id="A7TJ21"/>
<feature type="domain" description="Exonuclease" evidence="12">
    <location>
        <begin position="243"/>
        <end position="399"/>
    </location>
</feature>
<dbReference type="OrthoDB" id="3996471at2759"/>
<evidence type="ECO:0000256" key="4">
    <source>
        <dbReference type="ARBA" id="ARBA00022490"/>
    </source>
</evidence>
<comment type="subcellular location">
    <subcellularLocation>
        <location evidence="2">Cytoplasm</location>
    </subcellularLocation>
    <subcellularLocation>
        <location evidence="1">Nucleus</location>
    </subcellularLocation>
</comment>
<dbReference type="PhylomeDB" id="A7TJ21"/>
<dbReference type="EMBL" id="DS480399">
    <property type="protein sequence ID" value="EDO17720.1"/>
    <property type="molecule type" value="Genomic_DNA"/>
</dbReference>
<comment type="function">
    <text evidence="10">3' to 5' exoribonuclease required for proper 3' end maturation of MRP RNA and of the U5L snRNA.</text>
</comment>
<protein>
    <recommendedName>
        <fullName evidence="11">RNA exonuclease 3</fullName>
    </recommendedName>
</protein>
<dbReference type="InterPro" id="IPR012337">
    <property type="entry name" value="RNaseH-like_sf"/>
</dbReference>
<dbReference type="CDD" id="cd06145">
    <property type="entry name" value="REX1_like"/>
    <property type="match status" value="1"/>
</dbReference>
<evidence type="ECO:0000256" key="1">
    <source>
        <dbReference type="ARBA" id="ARBA00004123"/>
    </source>
</evidence>
<dbReference type="eggNOG" id="KOG2248">
    <property type="taxonomic scope" value="Eukaryota"/>
</dbReference>
<gene>
    <name evidence="13" type="ORF">Kpol_1033p25</name>
</gene>
<dbReference type="RefSeq" id="XP_001645578.1">
    <property type="nucleotide sequence ID" value="XM_001645528.1"/>
</dbReference>
<sequence>MNNHNESTSLRPQEMVRQPIGYVDRYKVVKKLFGLFKKYMPSNSSGLEALSVQIEGFIAKSSVTSQSYRFNASIVLRDLLKSKCDLSKIKVSNKTLHGIVNEKFLSSSLVKQDILITKEEVVLKLNELLHDVTELEKNGYIIDHIAKHDSEISDFISCTRCNTKFSKKNIMESTVCKYHPLKRVFSKTGSNQYPCCGETTDSTSNLRLGCKQSTNHVYRGEGINELSRITKFVNTRNIDGHNNVLALDCEMAFTSLGYEMIRLTIVDFFSLQTLFDEIIQPIGDIIDLNTQFSGVHGIDRNTALTYQAAIGRVLCNQLINKNSILIGHGLENDLNVLRIVHHKVIDTAIIYSKGKFKPSLKNLVFEHIDRKIQTGEHDSSEDAIGSMDVIKKKLGIPLNKKNW</sequence>
<dbReference type="InterPro" id="IPR013520">
    <property type="entry name" value="Ribonucl_H"/>
</dbReference>